<dbReference type="Proteomes" id="UP000325081">
    <property type="component" value="Unassembled WGS sequence"/>
</dbReference>
<dbReference type="EMBL" id="BKCP01012737">
    <property type="protein sequence ID" value="GER56721.1"/>
    <property type="molecule type" value="Genomic_DNA"/>
</dbReference>
<feature type="transmembrane region" description="Helical" evidence="1">
    <location>
        <begin position="135"/>
        <end position="164"/>
    </location>
</feature>
<keyword evidence="2" id="KW-0689">Ribosomal protein</keyword>
<keyword evidence="1" id="KW-0812">Transmembrane</keyword>
<keyword evidence="2" id="KW-0687">Ribonucleoprotein</keyword>
<evidence type="ECO:0000313" key="2">
    <source>
        <dbReference type="EMBL" id="GER56721.1"/>
    </source>
</evidence>
<feature type="transmembrane region" description="Helical" evidence="1">
    <location>
        <begin position="105"/>
        <end position="123"/>
    </location>
</feature>
<dbReference type="AlphaFoldDB" id="A0A5A7RHV6"/>
<keyword evidence="1" id="KW-1133">Transmembrane helix</keyword>
<organism evidence="2 3">
    <name type="scientific">Striga asiatica</name>
    <name type="common">Asiatic witchweed</name>
    <name type="synonym">Buchnera asiatica</name>
    <dbReference type="NCBI Taxonomy" id="4170"/>
    <lineage>
        <taxon>Eukaryota</taxon>
        <taxon>Viridiplantae</taxon>
        <taxon>Streptophyta</taxon>
        <taxon>Embryophyta</taxon>
        <taxon>Tracheophyta</taxon>
        <taxon>Spermatophyta</taxon>
        <taxon>Magnoliopsida</taxon>
        <taxon>eudicotyledons</taxon>
        <taxon>Gunneridae</taxon>
        <taxon>Pentapetalae</taxon>
        <taxon>asterids</taxon>
        <taxon>lamiids</taxon>
        <taxon>Lamiales</taxon>
        <taxon>Orobanchaceae</taxon>
        <taxon>Buchnereae</taxon>
        <taxon>Striga</taxon>
    </lineage>
</organism>
<reference evidence="3" key="1">
    <citation type="journal article" date="2019" name="Curr. Biol.">
        <title>Genome Sequence of Striga asiatica Provides Insight into the Evolution of Plant Parasitism.</title>
        <authorList>
            <person name="Yoshida S."/>
            <person name="Kim S."/>
            <person name="Wafula E.K."/>
            <person name="Tanskanen J."/>
            <person name="Kim Y.M."/>
            <person name="Honaas L."/>
            <person name="Yang Z."/>
            <person name="Spallek T."/>
            <person name="Conn C.E."/>
            <person name="Ichihashi Y."/>
            <person name="Cheong K."/>
            <person name="Cui S."/>
            <person name="Der J.P."/>
            <person name="Gundlach H."/>
            <person name="Jiao Y."/>
            <person name="Hori C."/>
            <person name="Ishida J.K."/>
            <person name="Kasahara H."/>
            <person name="Kiba T."/>
            <person name="Kim M.S."/>
            <person name="Koo N."/>
            <person name="Laohavisit A."/>
            <person name="Lee Y.H."/>
            <person name="Lumba S."/>
            <person name="McCourt P."/>
            <person name="Mortimer J.C."/>
            <person name="Mutuku J.M."/>
            <person name="Nomura T."/>
            <person name="Sasaki-Sekimoto Y."/>
            <person name="Seto Y."/>
            <person name="Wang Y."/>
            <person name="Wakatake T."/>
            <person name="Sakakibara H."/>
            <person name="Demura T."/>
            <person name="Yamaguchi S."/>
            <person name="Yoneyama K."/>
            <person name="Manabe R.I."/>
            <person name="Nelson D.C."/>
            <person name="Schulman A.H."/>
            <person name="Timko M.P."/>
            <person name="dePamphilis C.W."/>
            <person name="Choi D."/>
            <person name="Shirasu K."/>
        </authorList>
    </citation>
    <scope>NUCLEOTIDE SEQUENCE [LARGE SCALE GENOMIC DNA]</scope>
    <source>
        <strain evidence="3">cv. UVA1</strain>
    </source>
</reference>
<dbReference type="GO" id="GO:0005840">
    <property type="term" value="C:ribosome"/>
    <property type="evidence" value="ECO:0007669"/>
    <property type="project" value="UniProtKB-KW"/>
</dbReference>
<sequence length="217" mass="23534">MPRELAVAHVVPDSPEAVYFALAAVCALSAAICAAYLPWKEEETANIVTVSVFPIVLCLANLAWWVRERDLGLRRRDWKADAVGVVVAAGINTVMAAIPDQSDNRIVWQAAAAFSVFIFVELLQPHTDFGISQGFILTAFQTSVICNFSVWYVVTAILLVVVIFRHSRLTYVPPPDAVHFSLSYAVAALLVAVVAVMGLMASSFRRPDLGPLGFAAT</sequence>
<evidence type="ECO:0000313" key="3">
    <source>
        <dbReference type="Proteomes" id="UP000325081"/>
    </source>
</evidence>
<name>A0A5A7RHV6_STRAF</name>
<keyword evidence="1" id="KW-0472">Membrane</keyword>
<comment type="caution">
    <text evidence="2">The sequence shown here is derived from an EMBL/GenBank/DDBJ whole genome shotgun (WGS) entry which is preliminary data.</text>
</comment>
<accession>A0A5A7RHV6</accession>
<feature type="transmembrane region" description="Helical" evidence="1">
    <location>
        <begin position="78"/>
        <end position="99"/>
    </location>
</feature>
<protein>
    <submittedName>
        <fullName evidence="2">30S ribosomal protein S11</fullName>
    </submittedName>
</protein>
<feature type="transmembrane region" description="Helical" evidence="1">
    <location>
        <begin position="45"/>
        <end position="66"/>
    </location>
</feature>
<keyword evidence="3" id="KW-1185">Reference proteome</keyword>
<feature type="transmembrane region" description="Helical" evidence="1">
    <location>
        <begin position="184"/>
        <end position="204"/>
    </location>
</feature>
<evidence type="ECO:0000256" key="1">
    <source>
        <dbReference type="SAM" id="Phobius"/>
    </source>
</evidence>
<proteinExistence type="predicted"/>
<feature type="transmembrane region" description="Helical" evidence="1">
    <location>
        <begin position="18"/>
        <end position="39"/>
    </location>
</feature>
<gene>
    <name evidence="2" type="ORF">STAS_34458</name>
</gene>